<proteinExistence type="predicted"/>
<dbReference type="PANTHER" id="PTHR37326:SF1">
    <property type="entry name" value="BLL3975 PROTEIN"/>
    <property type="match status" value="1"/>
</dbReference>
<evidence type="ECO:0000256" key="1">
    <source>
        <dbReference type="ARBA" id="ARBA00001947"/>
    </source>
</evidence>
<dbReference type="Proteomes" id="UP001527882">
    <property type="component" value="Unassembled WGS sequence"/>
</dbReference>
<dbReference type="EMBL" id="JAQAGZ010000016">
    <property type="protein sequence ID" value="MCZ8515236.1"/>
    <property type="molecule type" value="Genomic_DNA"/>
</dbReference>
<dbReference type="Pfam" id="PF24827">
    <property type="entry name" value="AstE_AspA_cat"/>
    <property type="match status" value="1"/>
</dbReference>
<accession>A0ABT4QEF4</accession>
<organism evidence="6 7">
    <name type="scientific">Paenibacillus gyeongsangnamensis</name>
    <dbReference type="NCBI Taxonomy" id="3388067"/>
    <lineage>
        <taxon>Bacteria</taxon>
        <taxon>Bacillati</taxon>
        <taxon>Bacillota</taxon>
        <taxon>Bacilli</taxon>
        <taxon>Bacillales</taxon>
        <taxon>Paenibacillaceae</taxon>
        <taxon>Paenibacillus</taxon>
    </lineage>
</organism>
<dbReference type="InterPro" id="IPR053138">
    <property type="entry name" value="N-alpha-Ac-DABA_deacetylase"/>
</dbReference>
<dbReference type="InterPro" id="IPR055438">
    <property type="entry name" value="AstE_AspA_cat"/>
</dbReference>
<dbReference type="SUPFAM" id="SSF53187">
    <property type="entry name" value="Zn-dependent exopeptidases"/>
    <property type="match status" value="1"/>
</dbReference>
<evidence type="ECO:0000256" key="2">
    <source>
        <dbReference type="ARBA" id="ARBA00022723"/>
    </source>
</evidence>
<feature type="domain" description="Succinylglutamate desuccinylase/Aspartoacylase catalytic" evidence="5">
    <location>
        <begin position="23"/>
        <end position="194"/>
    </location>
</feature>
<gene>
    <name evidence="6" type="ORF">O9H85_23020</name>
</gene>
<keyword evidence="3" id="KW-0378">Hydrolase</keyword>
<dbReference type="RefSeq" id="WP_269883768.1">
    <property type="nucleotide sequence ID" value="NZ_JAQAGZ010000016.1"/>
</dbReference>
<evidence type="ECO:0000256" key="4">
    <source>
        <dbReference type="ARBA" id="ARBA00022833"/>
    </source>
</evidence>
<keyword evidence="4" id="KW-0862">Zinc</keyword>
<dbReference type="Gene3D" id="3.40.630.10">
    <property type="entry name" value="Zn peptidases"/>
    <property type="match status" value="1"/>
</dbReference>
<evidence type="ECO:0000259" key="5">
    <source>
        <dbReference type="Pfam" id="PF24827"/>
    </source>
</evidence>
<evidence type="ECO:0000256" key="3">
    <source>
        <dbReference type="ARBA" id="ARBA00022801"/>
    </source>
</evidence>
<dbReference type="PANTHER" id="PTHR37326">
    <property type="entry name" value="BLL3975 PROTEIN"/>
    <property type="match status" value="1"/>
</dbReference>
<evidence type="ECO:0000313" key="6">
    <source>
        <dbReference type="EMBL" id="MCZ8515236.1"/>
    </source>
</evidence>
<name>A0ABT4QEF4_9BACL</name>
<sequence>MREVHFEQTSVTSFSVYEFGTGDGPAVAITAGVHGDEQTAIHTAFLLRKALGEQTVLGRIKLIPICNPAAYRNRSRRSPFDGLDMNRSFPGSAQGSPTMQLANALWQETRDAQYIVDLHCCGVEGSTYTLAQYEEYPDLRELAEAIGIPVVIQSGGTSGQLFTESCKVGQKALIIELPGGQPGGMIDVEAAEQCCEALIGYLRYLGVLQGKTQPQEVTFYGKIVTMAAPHPGLFLPEATPGMRCKAGEYLGSFEGTPVTAPFDGVISTISKVRYCFAGERMAAVAPHKTE</sequence>
<comment type="cofactor">
    <cofactor evidence="1">
        <name>Zn(2+)</name>
        <dbReference type="ChEBI" id="CHEBI:29105"/>
    </cofactor>
</comment>
<keyword evidence="7" id="KW-1185">Reference proteome</keyword>
<comment type="caution">
    <text evidence="6">The sequence shown here is derived from an EMBL/GenBank/DDBJ whole genome shotgun (WGS) entry which is preliminary data.</text>
</comment>
<protein>
    <submittedName>
        <fullName evidence="6">Succinylglutamate desuccinylase/aspartoacylase family protein</fullName>
    </submittedName>
</protein>
<evidence type="ECO:0000313" key="7">
    <source>
        <dbReference type="Proteomes" id="UP001527882"/>
    </source>
</evidence>
<keyword evidence="2" id="KW-0479">Metal-binding</keyword>
<reference evidence="6 7" key="1">
    <citation type="submission" date="2022-12" db="EMBL/GenBank/DDBJ databases">
        <title>Draft genome sequence of Paenibacillus sp. dW9.</title>
        <authorList>
            <person name="Choi E.-W."/>
            <person name="Kim D.-U."/>
        </authorList>
    </citation>
    <scope>NUCLEOTIDE SEQUENCE [LARGE SCALE GENOMIC DNA]</scope>
    <source>
        <strain evidence="7">dW9</strain>
    </source>
</reference>